<protein>
    <submittedName>
        <fullName evidence="1">Carbon monoxide oxidation accessory protein CoxG</fullName>
    </submittedName>
</protein>
<dbReference type="PANTHER" id="PTHR38588">
    <property type="entry name" value="BLL0334 PROTEIN"/>
    <property type="match status" value="1"/>
</dbReference>
<dbReference type="EMBL" id="FAXA01000151">
    <property type="protein sequence ID" value="CUV01917.1"/>
    <property type="molecule type" value="Genomic_DNA"/>
</dbReference>
<reference evidence="1" key="1">
    <citation type="submission" date="2015-10" db="EMBL/GenBank/DDBJ databases">
        <authorList>
            <person name="Gilbert D.G."/>
        </authorList>
    </citation>
    <scope>NUCLEOTIDE SEQUENCE</scope>
</reference>
<dbReference type="InterPro" id="IPR023393">
    <property type="entry name" value="START-like_dom_sf"/>
</dbReference>
<dbReference type="PANTHER" id="PTHR38588:SF1">
    <property type="entry name" value="BLL0334 PROTEIN"/>
    <property type="match status" value="1"/>
</dbReference>
<dbReference type="CDD" id="cd05018">
    <property type="entry name" value="CoxG"/>
    <property type="match status" value="1"/>
</dbReference>
<dbReference type="AlphaFoldDB" id="A0A161KFI6"/>
<accession>A0A161KFI6</accession>
<sequence length="144" mass="15734">MKLSGSYEFDATPEKVWGILTNPDSLSSCIPGCEKMEALGNDEYAATVTINMGPIRSKFDAKVKMIDLKPYESYGLSIEGNGPSGFVRGESKVKLIENGGKTTVEVESESSSGGLLARVGQRMIESFARTMMDRFFTCLQKSVR</sequence>
<dbReference type="SUPFAM" id="SSF55961">
    <property type="entry name" value="Bet v1-like"/>
    <property type="match status" value="1"/>
</dbReference>
<gene>
    <name evidence="1" type="ORF">MGWOODY_Clf1593</name>
</gene>
<proteinExistence type="predicted"/>
<dbReference type="InterPro" id="IPR010419">
    <property type="entry name" value="CO_DH_gsu"/>
</dbReference>
<evidence type="ECO:0000313" key="1">
    <source>
        <dbReference type="EMBL" id="CUV01917.1"/>
    </source>
</evidence>
<dbReference type="Gene3D" id="3.30.530.20">
    <property type="match status" value="1"/>
</dbReference>
<organism evidence="1">
    <name type="scientific">hydrothermal vent metagenome</name>
    <dbReference type="NCBI Taxonomy" id="652676"/>
    <lineage>
        <taxon>unclassified sequences</taxon>
        <taxon>metagenomes</taxon>
        <taxon>ecological metagenomes</taxon>
    </lineage>
</organism>
<dbReference type="Pfam" id="PF06240">
    <property type="entry name" value="COXG"/>
    <property type="match status" value="1"/>
</dbReference>
<name>A0A161KFI6_9ZZZZ</name>